<feature type="domain" description="Glycosyl hydrolase family 95 catalytic" evidence="3">
    <location>
        <begin position="299"/>
        <end position="707"/>
    </location>
</feature>
<dbReference type="InterPro" id="IPR054363">
    <property type="entry name" value="GH95_cat"/>
</dbReference>
<dbReference type="Gene3D" id="2.70.98.50">
    <property type="entry name" value="putative glycoside hydrolase family protein from bacillus halodurans"/>
    <property type="match status" value="1"/>
</dbReference>
<keyword evidence="4" id="KW-0378">Hydrolase</keyword>
<evidence type="ECO:0000313" key="5">
    <source>
        <dbReference type="Proteomes" id="UP000546464"/>
    </source>
</evidence>
<dbReference type="PANTHER" id="PTHR31084">
    <property type="entry name" value="ALPHA-L-FUCOSIDASE 2"/>
    <property type="match status" value="1"/>
</dbReference>
<dbReference type="InterPro" id="IPR027414">
    <property type="entry name" value="GH95_N_dom"/>
</dbReference>
<dbReference type="PANTHER" id="PTHR31084:SF0">
    <property type="entry name" value="ALPHA-L-FUCOSIDASE 2"/>
    <property type="match status" value="1"/>
</dbReference>
<accession>A0A842HB73</accession>
<name>A0A842HB73_9BACT</name>
<feature type="domain" description="Glycosyl hydrolase family 95 N-terminal" evidence="1">
    <location>
        <begin position="26"/>
        <end position="271"/>
    </location>
</feature>
<dbReference type="Proteomes" id="UP000546464">
    <property type="component" value="Unassembled WGS sequence"/>
</dbReference>
<sequence length="791" mass="87218">MTVCEPVPEGTVFTEPASAPGSLNVLWYRQPASKWIEALPIGNGSFGGMVFGGITRDVLQFNHDTIWSKPKYPEGMTYEDRLPDRTAAIEEVRRLIFAGKYAEADELIKNDVLIKGYQWGSYQPFATLESTYDVDVSGGVGQYRNQLDMGTGVVSTQYRVAGTLYHREVFAASGKNILVIRMSAEGEGDITGSFTLSRDANRDNYSPVSVSNDTISIIGQAENMNEYGVRFQSMVQAVGTGGEITSADGVIHVRGLRELTLFIVGATDYNQTEPYQPLDIDLAAACEKLLADVHDEGAESLQAQARKDHGELFGRVDLRLGHDLNNDVPTDELIAAAKKSDPSPLLASQVYQFGRYLLICSSRPGSMPANLQGLWNDRISPPWYSDYHYNINVQMNYWMAETANLSECHLPYFDLLEGLVPHGKRVASEMFGVRGFCVPHATGGYFTVVPTGSAPYALWTMGGAWGTQHVMEHYRFTEDKTFLRERGLPLLREAALFCLDWLVENPQTGKLVSGPDVSPENFFLLDDGERAAIDMGCAMNQQITWQVFTDYLEALKILTVTEQPLEDEVRDALTRLADPVQIGEDGRVMEWSAELEERVPGHRHLSQLFAFCPGNQYHRLNAPELVEAAVRSVDYRVSKPGGAGKTGWSAGWVNALYARFGMGDKAYGALVRFLQNNLFPDMLAIYPPDLFQIDGNFGYTLALTEMLLQSHTGEIDLLPALPEAWGDGRVSGLVARGGFEVRMEWQGGKLTGGSIRSRLGNPGVVNYAGQRIEIALGAGESADLGTLFDLK</sequence>
<dbReference type="AlphaFoldDB" id="A0A842HB73"/>
<dbReference type="GO" id="GO:0004560">
    <property type="term" value="F:alpha-L-fucosidase activity"/>
    <property type="evidence" value="ECO:0007669"/>
    <property type="project" value="InterPro"/>
</dbReference>
<organism evidence="4 5">
    <name type="scientific">Ruficoccus amylovorans</name>
    <dbReference type="NCBI Taxonomy" id="1804625"/>
    <lineage>
        <taxon>Bacteria</taxon>
        <taxon>Pseudomonadati</taxon>
        <taxon>Verrucomicrobiota</taxon>
        <taxon>Opitutia</taxon>
        <taxon>Puniceicoccales</taxon>
        <taxon>Cerasicoccaceae</taxon>
        <taxon>Ruficoccus</taxon>
    </lineage>
</organism>
<dbReference type="InterPro" id="IPR008928">
    <property type="entry name" value="6-hairpin_glycosidase_sf"/>
</dbReference>
<dbReference type="PIRSF" id="PIRSF007663">
    <property type="entry name" value="UCP007663"/>
    <property type="match status" value="1"/>
</dbReference>
<protein>
    <submittedName>
        <fullName evidence="4">Glycoside hydrolase family 95 protein</fullName>
    </submittedName>
</protein>
<dbReference type="Pfam" id="PF14498">
    <property type="entry name" value="Glyco_hyd_65N_2"/>
    <property type="match status" value="1"/>
</dbReference>
<evidence type="ECO:0000259" key="1">
    <source>
        <dbReference type="Pfam" id="PF14498"/>
    </source>
</evidence>
<reference evidence="4 5" key="1">
    <citation type="submission" date="2020-07" db="EMBL/GenBank/DDBJ databases">
        <authorList>
            <person name="Feng X."/>
        </authorList>
    </citation>
    <scope>NUCLEOTIDE SEQUENCE [LARGE SCALE GENOMIC DNA]</scope>
    <source>
        <strain evidence="4 5">JCM31066</strain>
    </source>
</reference>
<dbReference type="InterPro" id="IPR016518">
    <property type="entry name" value="Alpha-L-fucosidase"/>
</dbReference>
<dbReference type="RefSeq" id="WP_185674675.1">
    <property type="nucleotide sequence ID" value="NZ_JACHVB010000014.1"/>
</dbReference>
<dbReference type="EMBL" id="JACHVB010000014">
    <property type="protein sequence ID" value="MBC2593672.1"/>
    <property type="molecule type" value="Genomic_DNA"/>
</dbReference>
<keyword evidence="5" id="KW-1185">Reference proteome</keyword>
<dbReference type="InterPro" id="IPR012341">
    <property type="entry name" value="6hp_glycosidase-like_sf"/>
</dbReference>
<dbReference type="Gene3D" id="1.50.10.10">
    <property type="match status" value="1"/>
</dbReference>
<comment type="caution">
    <text evidence="4">The sequence shown here is derived from an EMBL/GenBank/DDBJ whole genome shotgun (WGS) entry which is preliminary data.</text>
</comment>
<evidence type="ECO:0000259" key="3">
    <source>
        <dbReference type="Pfam" id="PF22124"/>
    </source>
</evidence>
<gene>
    <name evidence="4" type="ORF">H5P28_05290</name>
</gene>
<evidence type="ECO:0000259" key="2">
    <source>
        <dbReference type="Pfam" id="PF21307"/>
    </source>
</evidence>
<feature type="domain" description="Alpha fucosidase A-like C-terminal" evidence="2">
    <location>
        <begin position="709"/>
        <end position="769"/>
    </location>
</feature>
<evidence type="ECO:0000313" key="4">
    <source>
        <dbReference type="EMBL" id="MBC2593672.1"/>
    </source>
</evidence>
<dbReference type="SUPFAM" id="SSF48208">
    <property type="entry name" value="Six-hairpin glycosidases"/>
    <property type="match status" value="1"/>
</dbReference>
<dbReference type="Pfam" id="PF21307">
    <property type="entry name" value="Glyco_hydro_95_C"/>
    <property type="match status" value="1"/>
</dbReference>
<dbReference type="Pfam" id="PF22124">
    <property type="entry name" value="Glyco_hydro_95_cat"/>
    <property type="match status" value="1"/>
</dbReference>
<proteinExistence type="predicted"/>
<dbReference type="InterPro" id="IPR049053">
    <property type="entry name" value="AFCA-like_C"/>
</dbReference>
<dbReference type="GO" id="GO:0005975">
    <property type="term" value="P:carbohydrate metabolic process"/>
    <property type="evidence" value="ECO:0007669"/>
    <property type="project" value="InterPro"/>
</dbReference>